<dbReference type="AlphaFoldDB" id="A0A0H2YUY7"/>
<protein>
    <submittedName>
        <fullName evidence="7">Cobalt ABC transporter, permease protein CbiQ</fullName>
    </submittedName>
</protein>
<dbReference type="InterPro" id="IPR052770">
    <property type="entry name" value="Cobalt_transport_CbiQ"/>
</dbReference>
<dbReference type="Proteomes" id="UP000001823">
    <property type="component" value="Chromosome"/>
</dbReference>
<evidence type="ECO:0000313" key="8">
    <source>
        <dbReference type="Proteomes" id="UP000001823"/>
    </source>
</evidence>
<evidence type="ECO:0000313" key="7">
    <source>
        <dbReference type="EMBL" id="ABG84632.1"/>
    </source>
</evidence>
<organism evidence="7 8">
    <name type="scientific">Clostridium perfringens (strain ATCC 13124 / DSM 756 / JCM 1290 / NCIMB 6125 / NCTC 8237 / Type A)</name>
    <dbReference type="NCBI Taxonomy" id="195103"/>
    <lineage>
        <taxon>Bacteria</taxon>
        <taxon>Bacillati</taxon>
        <taxon>Bacillota</taxon>
        <taxon>Clostridia</taxon>
        <taxon>Eubacteriales</taxon>
        <taxon>Clostridiaceae</taxon>
        <taxon>Clostridium</taxon>
    </lineage>
</organism>
<dbReference type="EMBL" id="CP000246">
    <property type="protein sequence ID" value="ABG84632.1"/>
    <property type="molecule type" value="Genomic_DNA"/>
</dbReference>
<keyword evidence="8" id="KW-1185">Reference proteome</keyword>
<keyword evidence="4 6" id="KW-1133">Transmembrane helix</keyword>
<dbReference type="PaxDb" id="195103-CPF_0187"/>
<accession>A0A0H2YUY7</accession>
<sequence>MINIDKYAYASKLKNINPAEKMFFALITLCVCLWANNFIVSMLIISIMTFLITKVGRTKIRVFIKLMMVPIAFLIIGILTIVVSYSLKQDTFLVSFKLFNGWIGVSKSGIIQGLNMFLKVMGSLSCLYFISLTTPMIDVISVLAKLKVPSFLIELISLVYRFIFIILETSEMMFISQNSRLGYRDIKTSYKSLGALASTLFIRSFKRANDLYTALEARGYNGELKVLEEQVQKRNYIYIITIIINLIFIGIAIFIK</sequence>
<dbReference type="NCBIfam" id="TIGR02454">
    <property type="entry name" value="ECF_T_CbiQ"/>
    <property type="match status" value="1"/>
</dbReference>
<keyword evidence="3 6" id="KW-0812">Transmembrane</keyword>
<name>A0A0H2YUY7_CLOP1</name>
<feature type="transmembrane region" description="Helical" evidence="6">
    <location>
        <begin position="236"/>
        <end position="255"/>
    </location>
</feature>
<dbReference type="STRING" id="195103.CPF_0187"/>
<evidence type="ECO:0000256" key="5">
    <source>
        <dbReference type="ARBA" id="ARBA00023136"/>
    </source>
</evidence>
<reference evidence="7 8" key="1">
    <citation type="journal article" date="2006" name="Genome Res.">
        <title>Skewed genomic variability in strains of the toxigenic bacterial pathogen, Clostridium perfringens.</title>
        <authorList>
            <person name="Myers G.S."/>
            <person name="Rasko D.A."/>
            <person name="Cheung J.K."/>
            <person name="Ravel J."/>
            <person name="Seshadri R."/>
            <person name="Deboy R.T."/>
            <person name="Ren Q."/>
            <person name="Varga J."/>
            <person name="Awad M.M."/>
            <person name="Brinkac L.M."/>
            <person name="Daugherty S.C."/>
            <person name="Haft D.H."/>
            <person name="Dodson R.J."/>
            <person name="Madupu R."/>
            <person name="Nelson W.C."/>
            <person name="Rosovitz M.J."/>
            <person name="Sullivan S.A."/>
            <person name="Khouri H."/>
            <person name="Dimitrov G.I."/>
            <person name="Watkins K.L."/>
            <person name="Mulligan S."/>
            <person name="Benton J."/>
            <person name="Radune D."/>
            <person name="Fisher D.J."/>
            <person name="Atkins H.S."/>
            <person name="Hiscox T."/>
            <person name="Jost B.H."/>
            <person name="Billington S.J."/>
            <person name="Songer J.G."/>
            <person name="McClane B.A."/>
            <person name="Titball R.W."/>
            <person name="Rood J.I."/>
            <person name="Melville S.B."/>
            <person name="Paulsen I.T."/>
        </authorList>
    </citation>
    <scope>NUCLEOTIDE SEQUENCE [LARGE SCALE GENOMIC DNA]</scope>
    <source>
        <strain evidence="8">ATCC 13124 / DSM 756 / JCM 1290 / NCIMB 6125 / NCTC 8237 / S 107 / Type A</strain>
    </source>
</reference>
<gene>
    <name evidence="7" type="primary">cbiQ</name>
    <name evidence="7" type="ordered locus">CPF_0187</name>
</gene>
<comment type="subcellular location">
    <subcellularLocation>
        <location evidence="1">Cell membrane</location>
        <topology evidence="1">Multi-pass membrane protein</topology>
    </subcellularLocation>
</comment>
<dbReference type="PANTHER" id="PTHR43723">
    <property type="entry name" value="COBALT TRANSPORT PROTEIN CBIQ"/>
    <property type="match status" value="1"/>
</dbReference>
<feature type="transmembrane region" description="Helical" evidence="6">
    <location>
        <begin position="22"/>
        <end position="51"/>
    </location>
</feature>
<evidence type="ECO:0000256" key="4">
    <source>
        <dbReference type="ARBA" id="ARBA00022989"/>
    </source>
</evidence>
<proteinExistence type="predicted"/>
<dbReference type="Pfam" id="PF02361">
    <property type="entry name" value="CbiQ"/>
    <property type="match status" value="1"/>
</dbReference>
<dbReference type="CDD" id="cd16914">
    <property type="entry name" value="EcfT"/>
    <property type="match status" value="1"/>
</dbReference>
<evidence type="ECO:0000256" key="6">
    <source>
        <dbReference type="SAM" id="Phobius"/>
    </source>
</evidence>
<evidence type="ECO:0000256" key="2">
    <source>
        <dbReference type="ARBA" id="ARBA00022475"/>
    </source>
</evidence>
<evidence type="ECO:0000256" key="3">
    <source>
        <dbReference type="ARBA" id="ARBA00022692"/>
    </source>
</evidence>
<dbReference type="GO" id="GO:0006824">
    <property type="term" value="P:cobalt ion transport"/>
    <property type="evidence" value="ECO:0007669"/>
    <property type="project" value="InterPro"/>
</dbReference>
<keyword evidence="2" id="KW-1003">Cell membrane</keyword>
<dbReference type="RefSeq" id="WP_003457600.1">
    <property type="nucleotide sequence ID" value="NC_008261.1"/>
</dbReference>
<feature type="transmembrane region" description="Helical" evidence="6">
    <location>
        <begin position="63"/>
        <end position="87"/>
    </location>
</feature>
<evidence type="ECO:0000256" key="1">
    <source>
        <dbReference type="ARBA" id="ARBA00004651"/>
    </source>
</evidence>
<dbReference type="KEGG" id="cpf:CPF_0187"/>
<dbReference type="InterPro" id="IPR012809">
    <property type="entry name" value="ECF_CbiQ"/>
</dbReference>
<keyword evidence="5 6" id="KW-0472">Membrane</keyword>
<dbReference type="GO" id="GO:0043190">
    <property type="term" value="C:ATP-binding cassette (ABC) transporter complex"/>
    <property type="evidence" value="ECO:0007669"/>
    <property type="project" value="InterPro"/>
</dbReference>
<dbReference type="HOGENOM" id="CLU_056469_5_0_9"/>
<dbReference type="InterPro" id="IPR003339">
    <property type="entry name" value="ABC/ECF_trnsptr_transmembrane"/>
</dbReference>
<dbReference type="eggNOG" id="COG0619">
    <property type="taxonomic scope" value="Bacteria"/>
</dbReference>
<dbReference type="PANTHER" id="PTHR43723:SF1">
    <property type="entry name" value="COBALT TRANSPORT PROTEIN CBIQ"/>
    <property type="match status" value="1"/>
</dbReference>